<dbReference type="EMBL" id="LHPF02000003">
    <property type="protein sequence ID" value="PSC75162.1"/>
    <property type="molecule type" value="Genomic_DNA"/>
</dbReference>
<keyword evidence="5" id="KW-0479">Metal-binding</keyword>
<feature type="region of interest" description="Disordered" evidence="10">
    <location>
        <begin position="55"/>
        <end position="148"/>
    </location>
</feature>
<evidence type="ECO:0000313" key="12">
    <source>
        <dbReference type="EMBL" id="PSC75162.1"/>
    </source>
</evidence>
<accession>A0A2P6VM31</accession>
<evidence type="ECO:0000259" key="11">
    <source>
        <dbReference type="PROSITE" id="PS50089"/>
    </source>
</evidence>
<evidence type="ECO:0000256" key="7">
    <source>
        <dbReference type="ARBA" id="ARBA00022786"/>
    </source>
</evidence>
<evidence type="ECO:0000256" key="4">
    <source>
        <dbReference type="ARBA" id="ARBA00022679"/>
    </source>
</evidence>
<dbReference type="EC" id="2.3.2.27" evidence="3"/>
<dbReference type="GO" id="GO:0061630">
    <property type="term" value="F:ubiquitin protein ligase activity"/>
    <property type="evidence" value="ECO:0007669"/>
    <property type="project" value="UniProtKB-EC"/>
</dbReference>
<feature type="compositionally biased region" description="Low complexity" evidence="10">
    <location>
        <begin position="107"/>
        <end position="129"/>
    </location>
</feature>
<dbReference type="GO" id="GO:0008270">
    <property type="term" value="F:zinc ion binding"/>
    <property type="evidence" value="ECO:0007669"/>
    <property type="project" value="UniProtKB-KW"/>
</dbReference>
<name>A0A2P6VM31_9CHLO</name>
<proteinExistence type="predicted"/>
<evidence type="ECO:0000256" key="6">
    <source>
        <dbReference type="ARBA" id="ARBA00022771"/>
    </source>
</evidence>
<dbReference type="SUPFAM" id="SSF57850">
    <property type="entry name" value="RING/U-box"/>
    <property type="match status" value="1"/>
</dbReference>
<dbReference type="SMART" id="SM00184">
    <property type="entry name" value="RING"/>
    <property type="match status" value="1"/>
</dbReference>
<keyword evidence="6 9" id="KW-0863">Zinc-finger</keyword>
<organism evidence="12 13">
    <name type="scientific">Micractinium conductrix</name>
    <dbReference type="NCBI Taxonomy" id="554055"/>
    <lineage>
        <taxon>Eukaryota</taxon>
        <taxon>Viridiplantae</taxon>
        <taxon>Chlorophyta</taxon>
        <taxon>core chlorophytes</taxon>
        <taxon>Trebouxiophyceae</taxon>
        <taxon>Chlorellales</taxon>
        <taxon>Chlorellaceae</taxon>
        <taxon>Chlorella clade</taxon>
        <taxon>Micractinium</taxon>
    </lineage>
</organism>
<evidence type="ECO:0000256" key="10">
    <source>
        <dbReference type="SAM" id="MobiDB-lite"/>
    </source>
</evidence>
<feature type="compositionally biased region" description="Pro residues" evidence="10">
    <location>
        <begin position="59"/>
        <end position="68"/>
    </location>
</feature>
<keyword evidence="13" id="KW-1185">Reference proteome</keyword>
<comment type="pathway">
    <text evidence="2">Protein modification; protein ubiquitination.</text>
</comment>
<dbReference type="InterPro" id="IPR024766">
    <property type="entry name" value="Znf_RING_H2"/>
</dbReference>
<dbReference type="CDD" id="cd23116">
    <property type="entry name" value="RING-H2_AIRP1-like"/>
    <property type="match status" value="1"/>
</dbReference>
<evidence type="ECO:0000256" key="2">
    <source>
        <dbReference type="ARBA" id="ARBA00004906"/>
    </source>
</evidence>
<evidence type="ECO:0000256" key="8">
    <source>
        <dbReference type="ARBA" id="ARBA00022833"/>
    </source>
</evidence>
<keyword evidence="4" id="KW-0808">Transferase</keyword>
<dbReference type="AlphaFoldDB" id="A0A2P6VM31"/>
<gene>
    <name evidence="12" type="ORF">C2E20_2051</name>
</gene>
<dbReference type="Gene3D" id="3.30.40.10">
    <property type="entry name" value="Zinc/RING finger domain, C3HC4 (zinc finger)"/>
    <property type="match status" value="1"/>
</dbReference>
<protein>
    <recommendedName>
        <fullName evidence="3">RING-type E3 ubiquitin transferase</fullName>
        <ecNumber evidence="3">2.3.2.27</ecNumber>
    </recommendedName>
</protein>
<dbReference type="PROSITE" id="PS50089">
    <property type="entry name" value="ZF_RING_2"/>
    <property type="match status" value="1"/>
</dbReference>
<dbReference type="GO" id="GO:0016874">
    <property type="term" value="F:ligase activity"/>
    <property type="evidence" value="ECO:0007669"/>
    <property type="project" value="UniProtKB-KW"/>
</dbReference>
<dbReference type="OrthoDB" id="8062037at2759"/>
<dbReference type="InterPro" id="IPR013083">
    <property type="entry name" value="Znf_RING/FYVE/PHD"/>
</dbReference>
<dbReference type="PANTHER" id="PTHR46463">
    <property type="entry name" value="ZINC FINGER, RING/FYVE/PHD-TYPE"/>
    <property type="match status" value="1"/>
</dbReference>
<evidence type="ECO:0000256" key="9">
    <source>
        <dbReference type="PROSITE-ProRule" id="PRU00175"/>
    </source>
</evidence>
<evidence type="ECO:0000256" key="3">
    <source>
        <dbReference type="ARBA" id="ARBA00012483"/>
    </source>
</evidence>
<dbReference type="Proteomes" id="UP000239649">
    <property type="component" value="Unassembled WGS sequence"/>
</dbReference>
<keyword evidence="8" id="KW-0862">Zinc</keyword>
<feature type="compositionally biased region" description="Pro residues" evidence="10">
    <location>
        <begin position="88"/>
        <end position="100"/>
    </location>
</feature>
<dbReference type="STRING" id="554055.A0A2P6VM31"/>
<evidence type="ECO:0000256" key="5">
    <source>
        <dbReference type="ARBA" id="ARBA00022723"/>
    </source>
</evidence>
<reference evidence="12 13" key="1">
    <citation type="journal article" date="2018" name="Plant J.">
        <title>Genome sequences of Chlorella sorokiniana UTEX 1602 and Micractinium conductrix SAG 241.80: implications to maltose excretion by a green alga.</title>
        <authorList>
            <person name="Arriola M.B."/>
            <person name="Velmurugan N."/>
            <person name="Zhang Y."/>
            <person name="Plunkett M.H."/>
            <person name="Hondzo H."/>
            <person name="Barney B.M."/>
        </authorList>
    </citation>
    <scope>NUCLEOTIDE SEQUENCE [LARGE SCALE GENOMIC DNA]</scope>
    <source>
        <strain evidence="12 13">SAG 241.80</strain>
    </source>
</reference>
<evidence type="ECO:0000256" key="1">
    <source>
        <dbReference type="ARBA" id="ARBA00000900"/>
    </source>
</evidence>
<dbReference type="InterPro" id="IPR001841">
    <property type="entry name" value="Znf_RING"/>
</dbReference>
<comment type="caution">
    <text evidence="12">The sequence shown here is derived from an EMBL/GenBank/DDBJ whole genome shotgun (WGS) entry which is preliminary data.</text>
</comment>
<evidence type="ECO:0000313" key="13">
    <source>
        <dbReference type="Proteomes" id="UP000239649"/>
    </source>
</evidence>
<keyword evidence="7" id="KW-0833">Ubl conjugation pathway</keyword>
<dbReference type="Pfam" id="PF12678">
    <property type="entry name" value="zf-rbx1"/>
    <property type="match status" value="1"/>
</dbReference>
<dbReference type="PANTHER" id="PTHR46463:SF10">
    <property type="entry name" value="OS01G0926200 PROTEIN"/>
    <property type="match status" value="1"/>
</dbReference>
<comment type="catalytic activity">
    <reaction evidence="1">
        <text>S-ubiquitinyl-[E2 ubiquitin-conjugating enzyme]-L-cysteine + [acceptor protein]-L-lysine = [E2 ubiquitin-conjugating enzyme]-L-cysteine + N(6)-ubiquitinyl-[acceptor protein]-L-lysine.</text>
        <dbReference type="EC" id="2.3.2.27"/>
    </reaction>
</comment>
<sequence length="203" mass="21053">MQRYGEEAQSVPSLLDGCLSCLDALARCVCCISAEQGEGGQRLLSTSGEPALAIEASASPPPRLPPAMPARSPVKGQGPSSSGSLPAASPPMPPPFFPPPKPKHGGARCSAEASSGSSPEGGSPSAAAAKARRAGGRSSSKASLVGEEDEEVCPTCLDPYTEDNPKVLTRCAHHFHLPCLYEWLERSETCPVCASPMHFEEVV</sequence>
<feature type="compositionally biased region" description="Low complexity" evidence="10">
    <location>
        <begin position="69"/>
        <end position="87"/>
    </location>
</feature>
<feature type="domain" description="RING-type" evidence="11">
    <location>
        <begin position="153"/>
        <end position="193"/>
    </location>
</feature>